<keyword evidence="3" id="KW-0378">Hydrolase</keyword>
<feature type="signal peptide" evidence="11">
    <location>
        <begin position="1"/>
        <end position="27"/>
    </location>
</feature>
<organism evidence="13 14">
    <name type="scientific">Ereboglobus luteus</name>
    <dbReference type="NCBI Taxonomy" id="1796921"/>
    <lineage>
        <taxon>Bacteria</taxon>
        <taxon>Pseudomonadati</taxon>
        <taxon>Verrucomicrobiota</taxon>
        <taxon>Opitutia</taxon>
        <taxon>Opitutales</taxon>
        <taxon>Opitutaceae</taxon>
        <taxon>Ereboglobus</taxon>
    </lineage>
</organism>
<dbReference type="EMBL" id="CP023004">
    <property type="protein sequence ID" value="AWI10351.1"/>
    <property type="molecule type" value="Genomic_DNA"/>
</dbReference>
<feature type="region of interest" description="Disordered" evidence="10">
    <location>
        <begin position="309"/>
        <end position="336"/>
    </location>
</feature>
<dbReference type="SUPFAM" id="SSF56601">
    <property type="entry name" value="beta-lactamase/transpeptidase-like"/>
    <property type="match status" value="1"/>
</dbReference>
<dbReference type="InterPro" id="IPR012338">
    <property type="entry name" value="Beta-lactam/transpept-like"/>
</dbReference>
<dbReference type="InterPro" id="IPR018044">
    <property type="entry name" value="Peptidase_S11"/>
</dbReference>
<dbReference type="GO" id="GO:0006508">
    <property type="term" value="P:proteolysis"/>
    <property type="evidence" value="ECO:0007669"/>
    <property type="project" value="InterPro"/>
</dbReference>
<keyword evidence="4" id="KW-0133">Cell shape</keyword>
<dbReference type="PANTHER" id="PTHR21581:SF6">
    <property type="entry name" value="TRAFFICKING PROTEIN PARTICLE COMPLEX SUBUNIT 12"/>
    <property type="match status" value="1"/>
</dbReference>
<keyword evidence="6" id="KW-0961">Cell wall biogenesis/degradation</keyword>
<feature type="active site" evidence="7">
    <location>
        <position position="130"/>
    </location>
</feature>
<evidence type="ECO:0000259" key="12">
    <source>
        <dbReference type="Pfam" id="PF00768"/>
    </source>
</evidence>
<dbReference type="GO" id="GO:0071555">
    <property type="term" value="P:cell wall organization"/>
    <property type="evidence" value="ECO:0007669"/>
    <property type="project" value="UniProtKB-KW"/>
</dbReference>
<feature type="binding site" evidence="8">
    <location>
        <position position="245"/>
    </location>
    <ligand>
        <name>substrate</name>
    </ligand>
</feature>
<evidence type="ECO:0000256" key="5">
    <source>
        <dbReference type="ARBA" id="ARBA00022984"/>
    </source>
</evidence>
<dbReference type="AlphaFoldDB" id="A0A2U8E679"/>
<evidence type="ECO:0000313" key="14">
    <source>
        <dbReference type="Proteomes" id="UP000244896"/>
    </source>
</evidence>
<dbReference type="RefSeq" id="WP_108826253.1">
    <property type="nucleotide sequence ID" value="NZ_CP023004.1"/>
</dbReference>
<dbReference type="Gene3D" id="3.40.710.10">
    <property type="entry name" value="DD-peptidase/beta-lactamase superfamily"/>
    <property type="match status" value="1"/>
</dbReference>
<feature type="chain" id="PRO_5015924249" description="Peptidase S11 D-alanyl-D-alanine carboxypeptidase A N-terminal domain-containing protein" evidence="11">
    <location>
        <begin position="28"/>
        <end position="388"/>
    </location>
</feature>
<evidence type="ECO:0000256" key="1">
    <source>
        <dbReference type="ARBA" id="ARBA00007164"/>
    </source>
</evidence>
<dbReference type="PRINTS" id="PR00725">
    <property type="entry name" value="DADACBPTASE1"/>
</dbReference>
<feature type="active site" description="Proton acceptor" evidence="7">
    <location>
        <position position="73"/>
    </location>
</feature>
<reference evidence="13 14" key="1">
    <citation type="journal article" date="2018" name="Syst. Appl. Microbiol.">
        <title>Ereboglobus luteus gen. nov. sp. nov. from cockroach guts, and new insights into the oxygen relationship of the genera Opitutus and Didymococcus (Verrucomicrobia: Opitutaceae).</title>
        <authorList>
            <person name="Tegtmeier D."/>
            <person name="Belitz A."/>
            <person name="Radek R."/>
            <person name="Heimerl T."/>
            <person name="Brune A."/>
        </authorList>
    </citation>
    <scope>NUCLEOTIDE SEQUENCE [LARGE SCALE GENOMIC DNA]</scope>
    <source>
        <strain evidence="13 14">Ho45</strain>
    </source>
</reference>
<evidence type="ECO:0000313" key="13">
    <source>
        <dbReference type="EMBL" id="AWI10351.1"/>
    </source>
</evidence>
<feature type="domain" description="Peptidase S11 D-alanyl-D-alanine carboxypeptidase A N-terminal" evidence="12">
    <location>
        <begin position="44"/>
        <end position="275"/>
    </location>
</feature>
<protein>
    <recommendedName>
        <fullName evidence="12">Peptidase S11 D-alanyl-D-alanine carboxypeptidase A N-terminal domain-containing protein</fullName>
    </recommendedName>
</protein>
<evidence type="ECO:0000256" key="8">
    <source>
        <dbReference type="PIRSR" id="PIRSR618044-2"/>
    </source>
</evidence>
<dbReference type="Proteomes" id="UP000244896">
    <property type="component" value="Chromosome"/>
</dbReference>
<name>A0A2U8E679_9BACT</name>
<gene>
    <name evidence="13" type="ORF">CKA38_14765</name>
</gene>
<dbReference type="GO" id="GO:0009252">
    <property type="term" value="P:peptidoglycan biosynthetic process"/>
    <property type="evidence" value="ECO:0007669"/>
    <property type="project" value="UniProtKB-KW"/>
</dbReference>
<dbReference type="Pfam" id="PF00768">
    <property type="entry name" value="Peptidase_S11"/>
    <property type="match status" value="1"/>
</dbReference>
<keyword evidence="14" id="KW-1185">Reference proteome</keyword>
<dbReference type="GO" id="GO:0008360">
    <property type="term" value="P:regulation of cell shape"/>
    <property type="evidence" value="ECO:0007669"/>
    <property type="project" value="UniProtKB-KW"/>
</dbReference>
<evidence type="ECO:0000256" key="3">
    <source>
        <dbReference type="ARBA" id="ARBA00022801"/>
    </source>
</evidence>
<sequence length="388" mass="41793">MRIRFSQRILFTAFALFLFAASQPALHAAPKKSAKPAAAPAVYKGAITINVQDGSVLFEDNADIINPPASITKLMTFLVVHDAIKAGQISLDTPVTVTAEDSRLGGTQVWLKEKEVFPVEELLYALMIHSANDCANALARATAGSRAAFVERMNIRARQLGMTNTTFVTPHGLPPASRKISEGDLSTPRDIALLSRHLIAHTDILKYTSVRLRKFGVNTRPQKSQTDMVNHNKLLGKVPGVDGLKTGFTNGAGFCLSATAERDGRRVIVVSMGTPNRVARDAKIAELIESAFAKLSEIPLSPVSAIAAPSPVAPTPEPQSAPAPAPVTEPAQPDDIPRIVFPRRAAPASRAKNNTRATITGSPHSAFRIPHSAFNYVYRRMCNQSPSR</sequence>
<evidence type="ECO:0000256" key="2">
    <source>
        <dbReference type="ARBA" id="ARBA00022729"/>
    </source>
</evidence>
<dbReference type="GO" id="GO:0009002">
    <property type="term" value="F:serine-type D-Ala-D-Ala carboxypeptidase activity"/>
    <property type="evidence" value="ECO:0007669"/>
    <property type="project" value="InterPro"/>
</dbReference>
<comment type="similarity">
    <text evidence="1 9">Belongs to the peptidase S11 family.</text>
</comment>
<feature type="active site" description="Acyl-ester intermediate" evidence="7">
    <location>
        <position position="70"/>
    </location>
</feature>
<evidence type="ECO:0000256" key="9">
    <source>
        <dbReference type="RuleBase" id="RU004016"/>
    </source>
</evidence>
<proteinExistence type="inferred from homology"/>
<evidence type="ECO:0000256" key="10">
    <source>
        <dbReference type="SAM" id="MobiDB-lite"/>
    </source>
</evidence>
<evidence type="ECO:0000256" key="11">
    <source>
        <dbReference type="SAM" id="SignalP"/>
    </source>
</evidence>
<dbReference type="InterPro" id="IPR001967">
    <property type="entry name" value="Peptidase_S11_N"/>
</dbReference>
<dbReference type="OrthoDB" id="9791132at2"/>
<accession>A0A2U8E679</accession>
<keyword evidence="5" id="KW-0573">Peptidoglycan synthesis</keyword>
<evidence type="ECO:0000256" key="4">
    <source>
        <dbReference type="ARBA" id="ARBA00022960"/>
    </source>
</evidence>
<evidence type="ECO:0000256" key="7">
    <source>
        <dbReference type="PIRSR" id="PIRSR618044-1"/>
    </source>
</evidence>
<dbReference type="KEGG" id="elut:CKA38_14765"/>
<feature type="compositionally biased region" description="Pro residues" evidence="10">
    <location>
        <begin position="311"/>
        <end position="327"/>
    </location>
</feature>
<evidence type="ECO:0000256" key="6">
    <source>
        <dbReference type="ARBA" id="ARBA00023316"/>
    </source>
</evidence>
<dbReference type="PANTHER" id="PTHR21581">
    <property type="entry name" value="D-ALANYL-D-ALANINE CARBOXYPEPTIDASE"/>
    <property type="match status" value="1"/>
</dbReference>
<keyword evidence="2 11" id="KW-0732">Signal</keyword>